<keyword evidence="2" id="KW-1185">Reference proteome</keyword>
<evidence type="ECO:0000313" key="1">
    <source>
        <dbReference type="EMBL" id="GHO89232.1"/>
    </source>
</evidence>
<evidence type="ECO:0000313" key="2">
    <source>
        <dbReference type="Proteomes" id="UP000635565"/>
    </source>
</evidence>
<protein>
    <recommendedName>
        <fullName evidence="3">N-acetyltransferase domain-containing protein</fullName>
    </recommendedName>
</protein>
<sequence length="95" mass="10545">MSSIYTLRPVEAGDLTFLWDMLYEAVAVDETMRAIGREQALSLPTNQKYLAGWGEKEILAGLPLMPGRCRSVRPGIGSFPLTRLDMALSQLPFQS</sequence>
<dbReference type="RefSeq" id="WP_236023205.1">
    <property type="nucleotide sequence ID" value="NZ_BNJJ01000033.1"/>
</dbReference>
<evidence type="ECO:0008006" key="3">
    <source>
        <dbReference type="Google" id="ProtNLM"/>
    </source>
</evidence>
<organism evidence="1 2">
    <name type="scientific">Dictyobacter formicarum</name>
    <dbReference type="NCBI Taxonomy" id="2778368"/>
    <lineage>
        <taxon>Bacteria</taxon>
        <taxon>Bacillati</taxon>
        <taxon>Chloroflexota</taxon>
        <taxon>Ktedonobacteria</taxon>
        <taxon>Ktedonobacterales</taxon>
        <taxon>Dictyobacteraceae</taxon>
        <taxon>Dictyobacter</taxon>
    </lineage>
</organism>
<gene>
    <name evidence="1" type="ORF">KSZ_72380</name>
</gene>
<accession>A0ABQ3VSH6</accession>
<proteinExistence type="predicted"/>
<dbReference type="Proteomes" id="UP000635565">
    <property type="component" value="Unassembled WGS sequence"/>
</dbReference>
<reference evidence="1 2" key="1">
    <citation type="journal article" date="2021" name="Int. J. Syst. Evol. Microbiol.">
        <title>Reticulibacter mediterranei gen. nov., sp. nov., within the new family Reticulibacteraceae fam. nov., and Ktedonospora formicarum gen. nov., sp. nov., Ktedonobacter robiniae sp. nov., Dictyobacter formicarum sp. nov. and Dictyobacter arantiisoli sp. nov., belonging to the class Ktedonobacteria.</title>
        <authorList>
            <person name="Yabe S."/>
            <person name="Zheng Y."/>
            <person name="Wang C.M."/>
            <person name="Sakai Y."/>
            <person name="Abe K."/>
            <person name="Yokota A."/>
            <person name="Donadio S."/>
            <person name="Cavaletti L."/>
            <person name="Monciardini P."/>
        </authorList>
    </citation>
    <scope>NUCLEOTIDE SEQUENCE [LARGE SCALE GENOMIC DNA]</scope>
    <source>
        <strain evidence="1 2">SOSP1-9</strain>
    </source>
</reference>
<comment type="caution">
    <text evidence="1">The sequence shown here is derived from an EMBL/GenBank/DDBJ whole genome shotgun (WGS) entry which is preliminary data.</text>
</comment>
<name>A0ABQ3VSH6_9CHLR</name>
<dbReference type="EMBL" id="BNJJ01000033">
    <property type="protein sequence ID" value="GHO89232.1"/>
    <property type="molecule type" value="Genomic_DNA"/>
</dbReference>